<comment type="caution">
    <text evidence="2">The sequence shown here is derived from an EMBL/GenBank/DDBJ whole genome shotgun (WGS) entry which is preliminary data.</text>
</comment>
<gene>
    <name evidence="2" type="ORF">LCGC14_1191320</name>
</gene>
<dbReference type="PROSITE" id="PS51671">
    <property type="entry name" value="ACT"/>
    <property type="match status" value="1"/>
</dbReference>
<dbReference type="InterPro" id="IPR002912">
    <property type="entry name" value="ACT_dom"/>
</dbReference>
<dbReference type="PANTHER" id="PTHR40099">
    <property type="entry name" value="ACETOLACTATE SYNTHASE, SMALL SUBUNIT"/>
    <property type="match status" value="1"/>
</dbReference>
<sequence length="129" mass="13802">MIDLTVMLENVPGRLADLGEALGGNDINMEGLCGFPIKDGSFLMHILVEDATKTRNILKKAGFQIHSEREVIVLTGRPGRNVLLEAGTGGKIARKISSVGVNIDLMYFAGLNRLIIGVDDIEKAKAALG</sequence>
<name>A0A0F9P1Y7_9ZZZZ</name>
<proteinExistence type="predicted"/>
<protein>
    <recommendedName>
        <fullName evidence="1">ACT domain-containing protein</fullName>
    </recommendedName>
</protein>
<dbReference type="PANTHER" id="PTHR40099:SF1">
    <property type="entry name" value="ACETOLACTATE SYNTHASE, SMALL SUBUNIT"/>
    <property type="match status" value="1"/>
</dbReference>
<dbReference type="AlphaFoldDB" id="A0A0F9P1Y7"/>
<accession>A0A0F9P1Y7</accession>
<feature type="domain" description="ACT" evidence="1">
    <location>
        <begin position="3"/>
        <end position="79"/>
    </location>
</feature>
<dbReference type="InterPro" id="IPR045865">
    <property type="entry name" value="ACT-like_dom_sf"/>
</dbReference>
<dbReference type="EMBL" id="LAZR01006050">
    <property type="protein sequence ID" value="KKM95130.1"/>
    <property type="molecule type" value="Genomic_DNA"/>
</dbReference>
<reference evidence="2" key="1">
    <citation type="journal article" date="2015" name="Nature">
        <title>Complex archaea that bridge the gap between prokaryotes and eukaryotes.</title>
        <authorList>
            <person name="Spang A."/>
            <person name="Saw J.H."/>
            <person name="Jorgensen S.L."/>
            <person name="Zaremba-Niedzwiedzka K."/>
            <person name="Martijn J."/>
            <person name="Lind A.E."/>
            <person name="van Eijk R."/>
            <person name="Schleper C."/>
            <person name="Guy L."/>
            <person name="Ettema T.J."/>
        </authorList>
    </citation>
    <scope>NUCLEOTIDE SEQUENCE</scope>
</reference>
<dbReference type="SUPFAM" id="SSF55021">
    <property type="entry name" value="ACT-like"/>
    <property type="match status" value="1"/>
</dbReference>
<evidence type="ECO:0000259" key="1">
    <source>
        <dbReference type="PROSITE" id="PS51671"/>
    </source>
</evidence>
<organism evidence="2">
    <name type="scientific">marine sediment metagenome</name>
    <dbReference type="NCBI Taxonomy" id="412755"/>
    <lineage>
        <taxon>unclassified sequences</taxon>
        <taxon>metagenomes</taxon>
        <taxon>ecological metagenomes</taxon>
    </lineage>
</organism>
<dbReference type="Gene3D" id="3.30.2130.10">
    <property type="entry name" value="VC0802-like"/>
    <property type="match status" value="1"/>
</dbReference>
<evidence type="ECO:0000313" key="2">
    <source>
        <dbReference type="EMBL" id="KKM95130.1"/>
    </source>
</evidence>